<dbReference type="EMBL" id="JAPEUY010000017">
    <property type="protein sequence ID" value="KAJ4364530.1"/>
    <property type="molecule type" value="Genomic_DNA"/>
</dbReference>
<dbReference type="OrthoDB" id="10262413at2759"/>
<dbReference type="InterPro" id="IPR036291">
    <property type="entry name" value="NAD(P)-bd_dom_sf"/>
</dbReference>
<keyword evidence="3" id="KW-1185">Reference proteome</keyword>
<evidence type="ECO:0000313" key="2">
    <source>
        <dbReference type="EMBL" id="KAJ4364530.1"/>
    </source>
</evidence>
<evidence type="ECO:0000259" key="1">
    <source>
        <dbReference type="Pfam" id="PF01370"/>
    </source>
</evidence>
<dbReference type="Proteomes" id="UP001140560">
    <property type="component" value="Unassembled WGS sequence"/>
</dbReference>
<dbReference type="SUPFAM" id="SSF51735">
    <property type="entry name" value="NAD(P)-binding Rossmann-fold domains"/>
    <property type="match status" value="1"/>
</dbReference>
<accession>A0A9W9CIN7</accession>
<reference evidence="2" key="1">
    <citation type="submission" date="2022-10" db="EMBL/GenBank/DDBJ databases">
        <title>Tapping the CABI collections for fungal endophytes: first genome assemblies for Collariella, Neodidymelliopsis, Ascochyta clinopodiicola, Didymella pomorum, Didymosphaeria variabile, Neocosmospora piperis and Neocucurbitaria cava.</title>
        <authorList>
            <person name="Hill R."/>
        </authorList>
    </citation>
    <scope>NUCLEOTIDE SEQUENCE</scope>
    <source>
        <strain evidence="2">IMI 356814</strain>
    </source>
</reference>
<sequence>MASLKILITGATGYIGGSFITHILESKNTFPASAKFSVLLRSSSQAALFSKHDVAPVILQNPEDLAELRNVASNYDIIVNFAYIALPEHAKALVLGLGDRKNAKIGKQEPVFIQASSGTSNVADRPFTAADRSKKLGLPVEFTDVDSKAVYEAEKRLEAEEAYPLRTTELAVIDTGLEVGIKTHVVMIPTVFGAGTGVGNKLSIQIPLLIRSVLNNGYLAVAGEGNGLWDRVHIQDLVDLLTILLTRVVTNEQVPTGKDGIMFSGTSRNSWKDLEQTIVKEGIKLGKLGADTQVKHVELAKAEEAWGLAGAPGLAELGFASNSRTVADRAKQWGWVPKFLDVEQAIGEDWLAITKET</sequence>
<dbReference type="PANTHER" id="PTHR48079">
    <property type="entry name" value="PROTEIN YEEZ"/>
    <property type="match status" value="1"/>
</dbReference>
<gene>
    <name evidence="2" type="ORF">N0V83_009125</name>
</gene>
<evidence type="ECO:0000313" key="3">
    <source>
        <dbReference type="Proteomes" id="UP001140560"/>
    </source>
</evidence>
<comment type="caution">
    <text evidence="2">The sequence shown here is derived from an EMBL/GenBank/DDBJ whole genome shotgun (WGS) entry which is preliminary data.</text>
</comment>
<dbReference type="GO" id="GO:0005737">
    <property type="term" value="C:cytoplasm"/>
    <property type="evidence" value="ECO:0007669"/>
    <property type="project" value="TreeGrafter"/>
</dbReference>
<organism evidence="2 3">
    <name type="scientific">Neocucurbitaria cava</name>
    <dbReference type="NCBI Taxonomy" id="798079"/>
    <lineage>
        <taxon>Eukaryota</taxon>
        <taxon>Fungi</taxon>
        <taxon>Dikarya</taxon>
        <taxon>Ascomycota</taxon>
        <taxon>Pezizomycotina</taxon>
        <taxon>Dothideomycetes</taxon>
        <taxon>Pleosporomycetidae</taxon>
        <taxon>Pleosporales</taxon>
        <taxon>Pleosporineae</taxon>
        <taxon>Cucurbitariaceae</taxon>
        <taxon>Neocucurbitaria</taxon>
    </lineage>
</organism>
<dbReference type="InterPro" id="IPR051783">
    <property type="entry name" value="NAD(P)-dependent_oxidoreduct"/>
</dbReference>
<protein>
    <recommendedName>
        <fullName evidence="1">NAD-dependent epimerase/dehydratase domain-containing protein</fullName>
    </recommendedName>
</protein>
<dbReference type="Pfam" id="PF01370">
    <property type="entry name" value="Epimerase"/>
    <property type="match status" value="1"/>
</dbReference>
<proteinExistence type="predicted"/>
<dbReference type="GO" id="GO:0004029">
    <property type="term" value="F:aldehyde dehydrogenase (NAD+) activity"/>
    <property type="evidence" value="ECO:0007669"/>
    <property type="project" value="TreeGrafter"/>
</dbReference>
<dbReference type="Gene3D" id="3.40.50.720">
    <property type="entry name" value="NAD(P)-binding Rossmann-like Domain"/>
    <property type="match status" value="1"/>
</dbReference>
<feature type="domain" description="NAD-dependent epimerase/dehydratase" evidence="1">
    <location>
        <begin position="169"/>
        <end position="250"/>
    </location>
</feature>
<dbReference type="AlphaFoldDB" id="A0A9W9CIN7"/>
<dbReference type="PANTHER" id="PTHR48079:SF6">
    <property type="entry name" value="NAD(P)-BINDING DOMAIN-CONTAINING PROTEIN-RELATED"/>
    <property type="match status" value="1"/>
</dbReference>
<name>A0A9W9CIN7_9PLEO</name>
<dbReference type="InterPro" id="IPR001509">
    <property type="entry name" value="Epimerase_deHydtase"/>
</dbReference>